<dbReference type="GO" id="GO:0005524">
    <property type="term" value="F:ATP binding"/>
    <property type="evidence" value="ECO:0007669"/>
    <property type="project" value="InterPro"/>
</dbReference>
<keyword evidence="2" id="KW-1003">Cell membrane</keyword>
<keyword evidence="4" id="KW-0418">Kinase</keyword>
<dbReference type="PROSITE" id="PS50011">
    <property type="entry name" value="PROTEIN_KINASE_DOM"/>
    <property type="match status" value="1"/>
</dbReference>
<dbReference type="GO" id="GO:0005886">
    <property type="term" value="C:plasma membrane"/>
    <property type="evidence" value="ECO:0007669"/>
    <property type="project" value="UniProtKB-SubCell"/>
</dbReference>
<name>A0A251TTB9_HELAN</name>
<organism evidence="4 5">
    <name type="scientific">Helianthus annuus</name>
    <name type="common">Common sunflower</name>
    <dbReference type="NCBI Taxonomy" id="4232"/>
    <lineage>
        <taxon>Eukaryota</taxon>
        <taxon>Viridiplantae</taxon>
        <taxon>Streptophyta</taxon>
        <taxon>Embryophyta</taxon>
        <taxon>Tracheophyta</taxon>
        <taxon>Spermatophyta</taxon>
        <taxon>Magnoliopsida</taxon>
        <taxon>eudicotyledons</taxon>
        <taxon>Gunneridae</taxon>
        <taxon>Pentapetalae</taxon>
        <taxon>asterids</taxon>
        <taxon>campanulids</taxon>
        <taxon>Asterales</taxon>
        <taxon>Asteraceae</taxon>
        <taxon>Asteroideae</taxon>
        <taxon>Heliantheae alliance</taxon>
        <taxon>Heliantheae</taxon>
        <taxon>Helianthus</taxon>
    </lineage>
</organism>
<evidence type="ECO:0000256" key="1">
    <source>
        <dbReference type="ARBA" id="ARBA00004236"/>
    </source>
</evidence>
<evidence type="ECO:0000256" key="2">
    <source>
        <dbReference type="ARBA" id="ARBA00022475"/>
    </source>
</evidence>
<dbReference type="SUPFAM" id="SSF56112">
    <property type="entry name" value="Protein kinase-like (PK-like)"/>
    <property type="match status" value="1"/>
</dbReference>
<dbReference type="InterPro" id="IPR001245">
    <property type="entry name" value="Ser-Thr/Tyr_kinase_cat_dom"/>
</dbReference>
<sequence length="105" mass="12171">MQFDLGMFQEFHHPNLVKLIGYCLEGKQLFLVYEFMRKGRFEDLLRSGDVARLPLVTKVKIIVGIARGIVFLQAPQFNPTSQIGASDSRLYRHKILLDEVRHELL</sequence>
<dbReference type="Pfam" id="PF07714">
    <property type="entry name" value="PK_Tyr_Ser-Thr"/>
    <property type="match status" value="1"/>
</dbReference>
<dbReference type="EMBL" id="CM007898">
    <property type="protein sequence ID" value="OTG13826.1"/>
    <property type="molecule type" value="Genomic_DNA"/>
</dbReference>
<comment type="subcellular location">
    <subcellularLocation>
        <location evidence="1">Cell membrane</location>
    </subcellularLocation>
</comment>
<dbReference type="InterPro" id="IPR000719">
    <property type="entry name" value="Prot_kinase_dom"/>
</dbReference>
<accession>A0A251TTB9</accession>
<dbReference type="InParanoid" id="A0A251TTB9"/>
<dbReference type="InterPro" id="IPR050823">
    <property type="entry name" value="Plant_Ser_Thr_Prot_Kinase"/>
</dbReference>
<dbReference type="InterPro" id="IPR011009">
    <property type="entry name" value="Kinase-like_dom_sf"/>
</dbReference>
<dbReference type="Gene3D" id="1.10.510.10">
    <property type="entry name" value="Transferase(Phosphotransferase) domain 1"/>
    <property type="match status" value="1"/>
</dbReference>
<keyword evidence="2" id="KW-0472">Membrane</keyword>
<evidence type="ECO:0000313" key="5">
    <source>
        <dbReference type="Proteomes" id="UP000215914"/>
    </source>
</evidence>
<keyword evidence="5" id="KW-1185">Reference proteome</keyword>
<gene>
    <name evidence="4" type="ORF">HannXRQ_Chr09g0242561</name>
</gene>
<evidence type="ECO:0000313" key="4">
    <source>
        <dbReference type="EMBL" id="OTG13826.1"/>
    </source>
</evidence>
<proteinExistence type="predicted"/>
<keyword evidence="4" id="KW-0808">Transferase</keyword>
<reference evidence="5" key="1">
    <citation type="journal article" date="2017" name="Nature">
        <title>The sunflower genome provides insights into oil metabolism, flowering and Asterid evolution.</title>
        <authorList>
            <person name="Badouin H."/>
            <person name="Gouzy J."/>
            <person name="Grassa C.J."/>
            <person name="Murat F."/>
            <person name="Staton S.E."/>
            <person name="Cottret L."/>
            <person name="Lelandais-Briere C."/>
            <person name="Owens G.L."/>
            <person name="Carrere S."/>
            <person name="Mayjonade B."/>
            <person name="Legrand L."/>
            <person name="Gill N."/>
            <person name="Kane N.C."/>
            <person name="Bowers J.E."/>
            <person name="Hubner S."/>
            <person name="Bellec A."/>
            <person name="Berard A."/>
            <person name="Berges H."/>
            <person name="Blanchet N."/>
            <person name="Boniface M.C."/>
            <person name="Brunel D."/>
            <person name="Catrice O."/>
            <person name="Chaidir N."/>
            <person name="Claudel C."/>
            <person name="Donnadieu C."/>
            <person name="Faraut T."/>
            <person name="Fievet G."/>
            <person name="Helmstetter N."/>
            <person name="King M."/>
            <person name="Knapp S.J."/>
            <person name="Lai Z."/>
            <person name="Le Paslier M.C."/>
            <person name="Lippi Y."/>
            <person name="Lorenzon L."/>
            <person name="Mandel J.R."/>
            <person name="Marage G."/>
            <person name="Marchand G."/>
            <person name="Marquand E."/>
            <person name="Bret-Mestries E."/>
            <person name="Morien E."/>
            <person name="Nambeesan S."/>
            <person name="Nguyen T."/>
            <person name="Pegot-Espagnet P."/>
            <person name="Pouilly N."/>
            <person name="Raftis F."/>
            <person name="Sallet E."/>
            <person name="Schiex T."/>
            <person name="Thomas J."/>
            <person name="Vandecasteele C."/>
            <person name="Vares D."/>
            <person name="Vear F."/>
            <person name="Vautrin S."/>
            <person name="Crespi M."/>
            <person name="Mangin B."/>
            <person name="Burke J.M."/>
            <person name="Salse J."/>
            <person name="Munos S."/>
            <person name="Vincourt P."/>
            <person name="Rieseberg L.H."/>
            <person name="Langlade N.B."/>
        </authorList>
    </citation>
    <scope>NUCLEOTIDE SEQUENCE [LARGE SCALE GENOMIC DNA]</scope>
    <source>
        <strain evidence="5">cv. SF193</strain>
    </source>
</reference>
<protein>
    <submittedName>
        <fullName evidence="4">Putative serine-threonine/tyrosine-protein kinase catalytic domain-containing protein</fullName>
    </submittedName>
</protein>
<dbReference type="Proteomes" id="UP000215914">
    <property type="component" value="Chromosome 9"/>
</dbReference>
<feature type="domain" description="Protein kinase" evidence="3">
    <location>
        <begin position="1"/>
        <end position="105"/>
    </location>
</feature>
<dbReference type="GO" id="GO:0004672">
    <property type="term" value="F:protein kinase activity"/>
    <property type="evidence" value="ECO:0007669"/>
    <property type="project" value="InterPro"/>
</dbReference>
<evidence type="ECO:0000259" key="3">
    <source>
        <dbReference type="PROSITE" id="PS50011"/>
    </source>
</evidence>
<dbReference type="PANTHER" id="PTHR45621">
    <property type="entry name" value="OS01G0588500 PROTEIN-RELATED"/>
    <property type="match status" value="1"/>
</dbReference>
<dbReference type="AlphaFoldDB" id="A0A251TTB9"/>